<gene>
    <name evidence="2" type="ORF">H5V44_01490</name>
</gene>
<organism evidence="2 3">
    <name type="scientific">Halobellus ruber</name>
    <dbReference type="NCBI Taxonomy" id="2761102"/>
    <lineage>
        <taxon>Archaea</taxon>
        <taxon>Methanobacteriati</taxon>
        <taxon>Methanobacteriota</taxon>
        <taxon>Stenosarchaea group</taxon>
        <taxon>Halobacteria</taxon>
        <taxon>Halobacteriales</taxon>
        <taxon>Haloferacaceae</taxon>
        <taxon>Halobellus</taxon>
    </lineage>
</organism>
<evidence type="ECO:0000256" key="1">
    <source>
        <dbReference type="SAM" id="Phobius"/>
    </source>
</evidence>
<keyword evidence="3" id="KW-1185">Reference proteome</keyword>
<reference evidence="2 3" key="1">
    <citation type="submission" date="2020-08" db="EMBL/GenBank/DDBJ databases">
        <authorList>
            <person name="Seo M.-J."/>
        </authorList>
    </citation>
    <scope>NUCLEOTIDE SEQUENCE [LARGE SCALE GENOMIC DNA]</scope>
    <source>
        <strain evidence="2 3">MBLA0160</strain>
    </source>
</reference>
<accession>A0A7J9SDI9</accession>
<dbReference type="RefSeq" id="WP_185191366.1">
    <property type="nucleotide sequence ID" value="NZ_JACKXD010000001.1"/>
</dbReference>
<protein>
    <submittedName>
        <fullName evidence="2">Uncharacterized protein</fullName>
    </submittedName>
</protein>
<dbReference type="AlphaFoldDB" id="A0A7J9SDI9"/>
<keyword evidence="1" id="KW-0812">Transmembrane</keyword>
<evidence type="ECO:0000313" key="3">
    <source>
        <dbReference type="Proteomes" id="UP000546257"/>
    </source>
</evidence>
<comment type="caution">
    <text evidence="2">The sequence shown here is derived from an EMBL/GenBank/DDBJ whole genome shotgun (WGS) entry which is preliminary data.</text>
</comment>
<dbReference type="EMBL" id="JACKXD010000001">
    <property type="protein sequence ID" value="MBB6644985.1"/>
    <property type="molecule type" value="Genomic_DNA"/>
</dbReference>
<dbReference type="Proteomes" id="UP000546257">
    <property type="component" value="Unassembled WGS sequence"/>
</dbReference>
<proteinExistence type="predicted"/>
<sequence>MNGRTLVTGLVVVTLLVGATPTVALAQGVSEPQPVLLNQDTTHIADITVDGQQYSVYRQENVFPWASGIDIYTDSGRVTSESTAEAVLTELAQRRTARDLGTEDVGLLRTTSRNISAAASNVSSAATSIDETLVYLDRMRTVSENGTTVYNASVEAAPKIAEYNETAREALPELRSFGNDSAAYRSNATALADLLEQRENGTDVDPQRLYAQYTATLEAKEDASDHLGYGGINGRLSEIARTSETIATNVSSVPERGNETARRFSRVHNESTVAANRTAALALSDYELDEIRDRAESLEAEWMEDWNSRQKPAATVYQSIGAMVVGIGAISGYVTWRRR</sequence>
<feature type="transmembrane region" description="Helical" evidence="1">
    <location>
        <begin position="316"/>
        <end position="336"/>
    </location>
</feature>
<keyword evidence="1" id="KW-1133">Transmembrane helix</keyword>
<keyword evidence="1" id="KW-0472">Membrane</keyword>
<name>A0A7J9SDI9_9EURY</name>
<evidence type="ECO:0000313" key="2">
    <source>
        <dbReference type="EMBL" id="MBB6644985.1"/>
    </source>
</evidence>